<name>A0A397U588_9GLOM</name>
<proteinExistence type="predicted"/>
<comment type="caution">
    <text evidence="1">The sequence shown here is derived from an EMBL/GenBank/DDBJ whole genome shotgun (WGS) entry which is preliminary data.</text>
</comment>
<keyword evidence="2" id="KW-1185">Reference proteome</keyword>
<dbReference type="EMBL" id="QKWP01001981">
    <property type="protein sequence ID" value="RIB05445.1"/>
    <property type="molecule type" value="Genomic_DNA"/>
</dbReference>
<organism evidence="1 2">
    <name type="scientific">Gigaspora rosea</name>
    <dbReference type="NCBI Taxonomy" id="44941"/>
    <lineage>
        <taxon>Eukaryota</taxon>
        <taxon>Fungi</taxon>
        <taxon>Fungi incertae sedis</taxon>
        <taxon>Mucoromycota</taxon>
        <taxon>Glomeromycotina</taxon>
        <taxon>Glomeromycetes</taxon>
        <taxon>Diversisporales</taxon>
        <taxon>Gigasporaceae</taxon>
        <taxon>Gigaspora</taxon>
    </lineage>
</organism>
<reference evidence="1 2" key="1">
    <citation type="submission" date="2018-06" db="EMBL/GenBank/DDBJ databases">
        <title>Comparative genomics reveals the genomic features of Rhizophagus irregularis, R. cerebriforme, R. diaphanum and Gigaspora rosea, and their symbiotic lifestyle signature.</title>
        <authorList>
            <person name="Morin E."/>
            <person name="San Clemente H."/>
            <person name="Chen E.C.H."/>
            <person name="De La Providencia I."/>
            <person name="Hainaut M."/>
            <person name="Kuo A."/>
            <person name="Kohler A."/>
            <person name="Murat C."/>
            <person name="Tang N."/>
            <person name="Roy S."/>
            <person name="Loubradou J."/>
            <person name="Henrissat B."/>
            <person name="Grigoriev I.V."/>
            <person name="Corradi N."/>
            <person name="Roux C."/>
            <person name="Martin F.M."/>
        </authorList>
    </citation>
    <scope>NUCLEOTIDE SEQUENCE [LARGE SCALE GENOMIC DNA]</scope>
    <source>
        <strain evidence="1 2">DAOM 194757</strain>
    </source>
</reference>
<dbReference type="OrthoDB" id="2309379at2759"/>
<gene>
    <name evidence="1" type="ORF">C2G38_596117</name>
</gene>
<sequence>MSGHVNGAIVKFNKLANSNSIRIGCGLHIINIVFTNFENEAFGCISGFSRKPHPFNLLYITWHLHNGYGNNNSGAPMNIKSDYIQDLYKALIGYCHSQYQMPLQTHWGYELRTAEQYLERRESHLQFAEWFIRTLKSYPNATPSYLNNWRLFHTWLNDKKLNIQLKCLVKFGNHFFNPLMEFIVGQDNVPRIFNGKDWINLPPGRRAHEIPDKV</sequence>
<protein>
    <submittedName>
        <fullName evidence="1">Uncharacterized protein</fullName>
    </submittedName>
</protein>
<dbReference type="Proteomes" id="UP000266673">
    <property type="component" value="Unassembled WGS sequence"/>
</dbReference>
<evidence type="ECO:0000313" key="1">
    <source>
        <dbReference type="EMBL" id="RIB05445.1"/>
    </source>
</evidence>
<evidence type="ECO:0000313" key="2">
    <source>
        <dbReference type="Proteomes" id="UP000266673"/>
    </source>
</evidence>
<dbReference type="AlphaFoldDB" id="A0A397U588"/>
<accession>A0A397U588</accession>